<dbReference type="AlphaFoldDB" id="A0A150GHX2"/>
<feature type="compositionally biased region" description="Gly residues" evidence="1">
    <location>
        <begin position="179"/>
        <end position="193"/>
    </location>
</feature>
<organism evidence="2 3">
    <name type="scientific">Gonium pectorale</name>
    <name type="common">Green alga</name>
    <dbReference type="NCBI Taxonomy" id="33097"/>
    <lineage>
        <taxon>Eukaryota</taxon>
        <taxon>Viridiplantae</taxon>
        <taxon>Chlorophyta</taxon>
        <taxon>core chlorophytes</taxon>
        <taxon>Chlorophyceae</taxon>
        <taxon>CS clade</taxon>
        <taxon>Chlamydomonadales</taxon>
        <taxon>Volvocaceae</taxon>
        <taxon>Gonium</taxon>
    </lineage>
</organism>
<accession>A0A150GHX2</accession>
<feature type="compositionally biased region" description="Gly residues" evidence="1">
    <location>
        <begin position="297"/>
        <end position="308"/>
    </location>
</feature>
<evidence type="ECO:0000256" key="1">
    <source>
        <dbReference type="SAM" id="MobiDB-lite"/>
    </source>
</evidence>
<sequence>MENGSMGAQDGHAFPTLEQVYAAIMSNKDKAQERLPPQPLQPDPVVRAPSGLRGSLRNNTLEQLLLQGLGAAPDDHAGPLSIMRSNTIENILRGTLSTGKELQDLILDWSHHPAEEQRLVEGLTSDMQAIDAAPPDVATLRRTFTLERILSGAEADLASVLRPHPPPAAAAAAAAAAPAGGGHAQGHGNGSGAALGRQLSGLQQQGHSLHRQLSGASAAAASAGGGGGGGGGGAEAGGGGGEAGPSGRQAGRPGERLSRQESLHRLAASTGPGQHPLTRPAAAASGGGAAPPSLPGRGSGGLLRSGPGSGRTLLKLRAEAESLSRDNGLLSGQLETILGAVDGLQQRNGRMKQMLLEACRAKGIQADLDLLNVSLQHHRPPAGSEAAAASVAARVLALNGGDVAATVKQLLGAALGRAAGGGGSYR</sequence>
<gene>
    <name evidence="2" type="ORF">GPECTOR_21g643</name>
</gene>
<dbReference type="OrthoDB" id="546117at2759"/>
<comment type="caution">
    <text evidence="2">The sequence shown here is derived from an EMBL/GenBank/DDBJ whole genome shotgun (WGS) entry which is preliminary data.</text>
</comment>
<feature type="compositionally biased region" description="Basic and acidic residues" evidence="1">
    <location>
        <begin position="253"/>
        <end position="264"/>
    </location>
</feature>
<reference evidence="3" key="1">
    <citation type="journal article" date="2016" name="Nat. Commun.">
        <title>The Gonium pectorale genome demonstrates co-option of cell cycle regulation during the evolution of multicellularity.</title>
        <authorList>
            <person name="Hanschen E.R."/>
            <person name="Marriage T.N."/>
            <person name="Ferris P.J."/>
            <person name="Hamaji T."/>
            <person name="Toyoda A."/>
            <person name="Fujiyama A."/>
            <person name="Neme R."/>
            <person name="Noguchi H."/>
            <person name="Minakuchi Y."/>
            <person name="Suzuki M."/>
            <person name="Kawai-Toyooka H."/>
            <person name="Smith D.R."/>
            <person name="Sparks H."/>
            <person name="Anderson J."/>
            <person name="Bakaric R."/>
            <person name="Luria V."/>
            <person name="Karger A."/>
            <person name="Kirschner M.W."/>
            <person name="Durand P.M."/>
            <person name="Michod R.E."/>
            <person name="Nozaki H."/>
            <person name="Olson B.J."/>
        </authorList>
    </citation>
    <scope>NUCLEOTIDE SEQUENCE [LARGE SCALE GENOMIC DNA]</scope>
    <source>
        <strain evidence="3">NIES-2863</strain>
    </source>
</reference>
<evidence type="ECO:0000313" key="2">
    <source>
        <dbReference type="EMBL" id="KXZ49417.1"/>
    </source>
</evidence>
<keyword evidence="3" id="KW-1185">Reference proteome</keyword>
<feature type="region of interest" description="Disordered" evidence="1">
    <location>
        <begin position="171"/>
        <end position="308"/>
    </location>
</feature>
<proteinExistence type="predicted"/>
<name>A0A150GHX2_GONPE</name>
<dbReference type="EMBL" id="LSYV01000022">
    <property type="protein sequence ID" value="KXZ49417.1"/>
    <property type="molecule type" value="Genomic_DNA"/>
</dbReference>
<evidence type="ECO:0000313" key="3">
    <source>
        <dbReference type="Proteomes" id="UP000075714"/>
    </source>
</evidence>
<feature type="compositionally biased region" description="Low complexity" evidence="1">
    <location>
        <begin position="194"/>
        <end position="207"/>
    </location>
</feature>
<protein>
    <submittedName>
        <fullName evidence="2">Uncharacterized protein</fullName>
    </submittedName>
</protein>
<feature type="compositionally biased region" description="Gly residues" evidence="1">
    <location>
        <begin position="223"/>
        <end position="244"/>
    </location>
</feature>
<dbReference type="Proteomes" id="UP000075714">
    <property type="component" value="Unassembled WGS sequence"/>
</dbReference>